<dbReference type="Proteomes" id="UP000001052">
    <property type="component" value="Chromosome"/>
</dbReference>
<keyword evidence="2" id="KW-1185">Reference proteome</keyword>
<evidence type="ECO:0000313" key="1">
    <source>
        <dbReference type="EMBL" id="ACV67666.1"/>
    </source>
</evidence>
<evidence type="ECO:0008006" key="3">
    <source>
        <dbReference type="Google" id="ProtNLM"/>
    </source>
</evidence>
<proteinExistence type="predicted"/>
<dbReference type="InterPro" id="IPR019270">
    <property type="entry name" value="DUF2283"/>
</dbReference>
<dbReference type="OrthoDB" id="8908516at2"/>
<dbReference type="HOGENOM" id="CLU_2879661_0_0_7"/>
<dbReference type="KEGG" id="drt:Dret_0364"/>
<dbReference type="AlphaFoldDB" id="C8X041"/>
<name>C8X041_DESRD</name>
<dbReference type="Pfam" id="PF10049">
    <property type="entry name" value="DUF2283"/>
    <property type="match status" value="1"/>
</dbReference>
<evidence type="ECO:0000313" key="2">
    <source>
        <dbReference type="Proteomes" id="UP000001052"/>
    </source>
</evidence>
<reference evidence="1 2" key="2">
    <citation type="journal article" date="2010" name="Stand. Genomic Sci.">
        <title>Complete genome sequence of Desulfohalobium retbaense type strain (HR(100)).</title>
        <authorList>
            <person name="Spring S."/>
            <person name="Nolan M."/>
            <person name="Lapidus A."/>
            <person name="Glavina Del Rio T."/>
            <person name="Copeland A."/>
            <person name="Tice H."/>
            <person name="Cheng J.F."/>
            <person name="Lucas S."/>
            <person name="Land M."/>
            <person name="Chen F."/>
            <person name="Bruce D."/>
            <person name="Goodwin L."/>
            <person name="Pitluck S."/>
            <person name="Ivanova N."/>
            <person name="Mavromatis K."/>
            <person name="Mikhailova N."/>
            <person name="Pati A."/>
            <person name="Chen A."/>
            <person name="Palaniappan K."/>
            <person name="Hauser L."/>
            <person name="Chang Y.J."/>
            <person name="Jeffries C.D."/>
            <person name="Munk C."/>
            <person name="Kiss H."/>
            <person name="Chain P."/>
            <person name="Han C."/>
            <person name="Brettin T."/>
            <person name="Detter J.C."/>
            <person name="Schuler E."/>
            <person name="Goker M."/>
            <person name="Rohde M."/>
            <person name="Bristow J."/>
            <person name="Eisen J.A."/>
            <person name="Markowitz V."/>
            <person name="Hugenholtz P."/>
            <person name="Kyrpides N.C."/>
            <person name="Klenk H.P."/>
        </authorList>
    </citation>
    <scope>NUCLEOTIDE SEQUENCE [LARGE SCALE GENOMIC DNA]</scope>
    <source>
        <strain evidence="1 2">DSM 5692</strain>
    </source>
</reference>
<dbReference type="STRING" id="485915.Dret_0364"/>
<protein>
    <recommendedName>
        <fullName evidence="3">DUF2283 domain-containing protein</fullName>
    </recommendedName>
</protein>
<dbReference type="eggNOG" id="ENOG503336M">
    <property type="taxonomic scope" value="Bacteria"/>
</dbReference>
<dbReference type="RefSeq" id="WP_015750825.1">
    <property type="nucleotide sequence ID" value="NC_013223.1"/>
</dbReference>
<accession>C8X041</accession>
<organism evidence="1 2">
    <name type="scientific">Desulfohalobium retbaense (strain ATCC 49708 / DSM 5692 / JCM 16813 / HR100)</name>
    <dbReference type="NCBI Taxonomy" id="485915"/>
    <lineage>
        <taxon>Bacteria</taxon>
        <taxon>Pseudomonadati</taxon>
        <taxon>Thermodesulfobacteriota</taxon>
        <taxon>Desulfovibrionia</taxon>
        <taxon>Desulfovibrionales</taxon>
        <taxon>Desulfohalobiaceae</taxon>
        <taxon>Desulfohalobium</taxon>
    </lineage>
</organism>
<dbReference type="EMBL" id="CP001734">
    <property type="protein sequence ID" value="ACV67666.1"/>
    <property type="molecule type" value="Genomic_DNA"/>
</dbReference>
<reference evidence="2" key="1">
    <citation type="submission" date="2009-09" db="EMBL/GenBank/DDBJ databases">
        <title>The complete chromosome of Desulfohalobium retbaense DSM 5692.</title>
        <authorList>
            <consortium name="US DOE Joint Genome Institute (JGI-PGF)"/>
            <person name="Lucas S."/>
            <person name="Copeland A."/>
            <person name="Lapidus A."/>
            <person name="Glavina del Rio T."/>
            <person name="Dalin E."/>
            <person name="Tice H."/>
            <person name="Bruce D."/>
            <person name="Goodwin L."/>
            <person name="Pitluck S."/>
            <person name="Kyrpides N."/>
            <person name="Mavromatis K."/>
            <person name="Ivanova N."/>
            <person name="Mikhailova N."/>
            <person name="Munk A.C."/>
            <person name="Brettin T."/>
            <person name="Detter J.C."/>
            <person name="Han C."/>
            <person name="Tapia R."/>
            <person name="Larimer F."/>
            <person name="Land M."/>
            <person name="Hauser L."/>
            <person name="Markowitz V."/>
            <person name="Cheng J.-F."/>
            <person name="Hugenholtz P."/>
            <person name="Woyke T."/>
            <person name="Wu D."/>
            <person name="Spring S."/>
            <person name="Klenk H.-P."/>
            <person name="Eisen J.A."/>
        </authorList>
    </citation>
    <scope>NUCLEOTIDE SEQUENCE [LARGE SCALE GENOMIC DNA]</scope>
    <source>
        <strain evidence="2">DSM 5692</strain>
    </source>
</reference>
<gene>
    <name evidence="1" type="ordered locus">Dret_0364</name>
</gene>
<sequence length="63" mass="7091">MRVSYEEADDILVVRLSEKKIAKETSQDWNTHISYAEDGTIVEVVILEASKQGAWPLLRSEAA</sequence>